<accession>A0A9W8IKH7</accession>
<gene>
    <name evidence="1" type="ORF">GGH94_005901</name>
</gene>
<comment type="caution">
    <text evidence="1">The sequence shown here is derived from an EMBL/GenBank/DDBJ whole genome shotgun (WGS) entry which is preliminary data.</text>
</comment>
<proteinExistence type="predicted"/>
<sequence length="146" mass="16537">MDDVWDDSIDDLECERAIAEKSFRKLEKAFTNSGYKYGVDASKTDNMQGGFDQGFDLSLHYGKAIGVVLGALLAQRSIHRKLNLPEENIDALVMKLRAIKHKSIFQSQYLTSPDLLPEFETPTDMYTSLLDEANETLKRLDAFLVE</sequence>
<dbReference type="PANTHER" id="PTHR18829:SF0">
    <property type="entry name" value="PROTEIN YAE1 HOMOLOG"/>
    <property type="match status" value="1"/>
</dbReference>
<dbReference type="PANTHER" id="PTHR18829">
    <property type="entry name" value="PROTEIN YAE1 HOMOLOG"/>
    <property type="match status" value="1"/>
</dbReference>
<dbReference type="AlphaFoldDB" id="A0A9W8IKH7"/>
<reference evidence="1" key="1">
    <citation type="submission" date="2022-07" db="EMBL/GenBank/DDBJ databases">
        <title>Phylogenomic reconstructions and comparative analyses of Kickxellomycotina fungi.</title>
        <authorList>
            <person name="Reynolds N.K."/>
            <person name="Stajich J.E."/>
            <person name="Barry K."/>
            <person name="Grigoriev I.V."/>
            <person name="Crous P."/>
            <person name="Smith M.E."/>
        </authorList>
    </citation>
    <scope>NUCLEOTIDE SEQUENCE</scope>
    <source>
        <strain evidence="1">RSA 476</strain>
    </source>
</reference>
<evidence type="ECO:0000313" key="2">
    <source>
        <dbReference type="Proteomes" id="UP001140074"/>
    </source>
</evidence>
<name>A0A9W8IKH7_9FUNG</name>
<dbReference type="Proteomes" id="UP001140074">
    <property type="component" value="Unassembled WGS sequence"/>
</dbReference>
<dbReference type="InterPro" id="IPR038881">
    <property type="entry name" value="Yae1-like"/>
</dbReference>
<evidence type="ECO:0000313" key="1">
    <source>
        <dbReference type="EMBL" id="KAJ2859799.1"/>
    </source>
</evidence>
<organism evidence="1 2">
    <name type="scientific">Coemansia aciculifera</name>
    <dbReference type="NCBI Taxonomy" id="417176"/>
    <lineage>
        <taxon>Eukaryota</taxon>
        <taxon>Fungi</taxon>
        <taxon>Fungi incertae sedis</taxon>
        <taxon>Zoopagomycota</taxon>
        <taxon>Kickxellomycotina</taxon>
        <taxon>Kickxellomycetes</taxon>
        <taxon>Kickxellales</taxon>
        <taxon>Kickxellaceae</taxon>
        <taxon>Coemansia</taxon>
    </lineage>
</organism>
<evidence type="ECO:0008006" key="3">
    <source>
        <dbReference type="Google" id="ProtNLM"/>
    </source>
</evidence>
<dbReference type="EMBL" id="JANBUY010000353">
    <property type="protein sequence ID" value="KAJ2859799.1"/>
    <property type="molecule type" value="Genomic_DNA"/>
</dbReference>
<protein>
    <recommendedName>
        <fullName evidence="3">Protein yae1</fullName>
    </recommendedName>
</protein>
<keyword evidence="2" id="KW-1185">Reference proteome</keyword>